<dbReference type="KEGG" id="agy:ATC03_02035"/>
<dbReference type="Proteomes" id="UP000078437">
    <property type="component" value="Chromosome"/>
</dbReference>
<sequence>MASSSANNVNQIAKYANENRLFPVEAAEALMVTRELLLRIDEFLDRFHPQSELARRRRGRDVAVERVDRQWADLLGHQKREEEG</sequence>
<reference evidence="2 3" key="1">
    <citation type="journal article" date="2016" name="Int. J. Syst. Evol. Microbiol.">
        <title>Agromyces aureus sp. nov., isolated from the rhizosphere of Salix caprea L. grown in a heavy-metal-contaminated soil.</title>
        <authorList>
            <person name="Corretto E."/>
            <person name="Antonielli L."/>
            <person name="Sessitsch A."/>
            <person name="Compant S."/>
            <person name="Gorfer M."/>
            <person name="Kuffner M."/>
            <person name="Brader G."/>
        </authorList>
    </citation>
    <scope>NUCLEOTIDE SEQUENCE [LARGE SCALE GENOMIC DNA]</scope>
    <source>
        <strain evidence="2 3">AR33</strain>
    </source>
</reference>
<protein>
    <recommendedName>
        <fullName evidence="1">Bacterial mobilisation domain-containing protein</fullName>
    </recommendedName>
</protein>
<dbReference type="Pfam" id="PF05713">
    <property type="entry name" value="MobC"/>
    <property type="match status" value="1"/>
</dbReference>
<evidence type="ECO:0000313" key="2">
    <source>
        <dbReference type="EMBL" id="ANJ25723.1"/>
    </source>
</evidence>
<accession>A0A191WBZ8</accession>
<dbReference type="EMBL" id="CP013979">
    <property type="protein sequence ID" value="ANJ25723.1"/>
    <property type="molecule type" value="Genomic_DNA"/>
</dbReference>
<gene>
    <name evidence="2" type="ORF">ATC03_02035</name>
</gene>
<feature type="domain" description="Bacterial mobilisation" evidence="1">
    <location>
        <begin position="6"/>
        <end position="42"/>
    </location>
</feature>
<organism evidence="2 3">
    <name type="scientific">Agromyces aureus</name>
    <dbReference type="NCBI Taxonomy" id="453304"/>
    <lineage>
        <taxon>Bacteria</taxon>
        <taxon>Bacillati</taxon>
        <taxon>Actinomycetota</taxon>
        <taxon>Actinomycetes</taxon>
        <taxon>Micrococcales</taxon>
        <taxon>Microbacteriaceae</taxon>
        <taxon>Agromyces</taxon>
    </lineage>
</organism>
<evidence type="ECO:0000259" key="1">
    <source>
        <dbReference type="Pfam" id="PF05713"/>
    </source>
</evidence>
<dbReference type="AlphaFoldDB" id="A0A191WBZ8"/>
<proteinExistence type="predicted"/>
<reference evidence="3" key="2">
    <citation type="submission" date="2016-01" db="EMBL/GenBank/DDBJ databases">
        <title>Complete genome sequence of Agromyces aureus AR33T and comparison with related organisms.</title>
        <authorList>
            <person name="Corretto E."/>
            <person name="Antonielli L."/>
            <person name="Sessitsch A."/>
            <person name="Brader G."/>
        </authorList>
    </citation>
    <scope>NUCLEOTIDE SEQUENCE [LARGE SCALE GENOMIC DNA]</scope>
    <source>
        <strain evidence="3">AR33</strain>
    </source>
</reference>
<dbReference type="STRING" id="453304.ATC03_02035"/>
<evidence type="ECO:0000313" key="3">
    <source>
        <dbReference type="Proteomes" id="UP000078437"/>
    </source>
</evidence>
<name>A0A191WBZ8_9MICO</name>
<dbReference type="InterPro" id="IPR008687">
    <property type="entry name" value="MobC"/>
</dbReference>
<keyword evidence="3" id="KW-1185">Reference proteome</keyword>